<evidence type="ECO:0000256" key="5">
    <source>
        <dbReference type="ARBA" id="ARBA00023239"/>
    </source>
</evidence>
<organism evidence="8 9">
    <name type="scientific">Caldovatus sediminis</name>
    <dbReference type="NCBI Taxonomy" id="2041189"/>
    <lineage>
        <taxon>Bacteria</taxon>
        <taxon>Pseudomonadati</taxon>
        <taxon>Pseudomonadota</taxon>
        <taxon>Alphaproteobacteria</taxon>
        <taxon>Acetobacterales</taxon>
        <taxon>Roseomonadaceae</taxon>
        <taxon>Caldovatus</taxon>
    </lineage>
</organism>
<dbReference type="GO" id="GO:0005737">
    <property type="term" value="C:cytoplasm"/>
    <property type="evidence" value="ECO:0007669"/>
    <property type="project" value="UniProtKB-SubCell"/>
</dbReference>
<dbReference type="PANTHER" id="PTHR23133">
    <property type="entry name" value="IMIDAZOLEGLYCEROL-PHOSPHATE DEHYDRATASE HIS7"/>
    <property type="match status" value="1"/>
</dbReference>
<comment type="caution">
    <text evidence="8">The sequence shown here is derived from an EMBL/GenBank/DDBJ whole genome shotgun (WGS) entry which is preliminary data.</text>
</comment>
<dbReference type="HAMAP" id="MF_00076">
    <property type="entry name" value="HisB"/>
    <property type="match status" value="1"/>
</dbReference>
<keyword evidence="9" id="KW-1185">Reference proteome</keyword>
<accession>A0A8J2ZBX3</accession>
<evidence type="ECO:0000256" key="2">
    <source>
        <dbReference type="ARBA" id="ARBA00016664"/>
    </source>
</evidence>
<dbReference type="Pfam" id="PF00475">
    <property type="entry name" value="IGPD"/>
    <property type="match status" value="1"/>
</dbReference>
<dbReference type="PROSITE" id="PS00954">
    <property type="entry name" value="IGP_DEHYDRATASE_1"/>
    <property type="match status" value="1"/>
</dbReference>
<evidence type="ECO:0000256" key="3">
    <source>
        <dbReference type="ARBA" id="ARBA00022605"/>
    </source>
</evidence>
<evidence type="ECO:0000256" key="6">
    <source>
        <dbReference type="HAMAP-Rule" id="MF_00076"/>
    </source>
</evidence>
<dbReference type="EC" id="4.2.1.19" evidence="6 7"/>
<dbReference type="PANTHER" id="PTHR23133:SF2">
    <property type="entry name" value="IMIDAZOLEGLYCEROL-PHOSPHATE DEHYDRATASE"/>
    <property type="match status" value="1"/>
</dbReference>
<keyword evidence="6" id="KW-0963">Cytoplasm</keyword>
<keyword evidence="3 6" id="KW-0028">Amino-acid biosynthesis</keyword>
<keyword evidence="5 6" id="KW-0456">Lyase</keyword>
<evidence type="ECO:0000313" key="9">
    <source>
        <dbReference type="Proteomes" id="UP000597507"/>
    </source>
</evidence>
<dbReference type="GO" id="GO:0004424">
    <property type="term" value="F:imidazoleglycerol-phosphate dehydratase activity"/>
    <property type="evidence" value="ECO:0007669"/>
    <property type="project" value="UniProtKB-UniRule"/>
</dbReference>
<dbReference type="UniPathway" id="UPA00031">
    <property type="reaction ID" value="UER00011"/>
</dbReference>
<dbReference type="InterPro" id="IPR020568">
    <property type="entry name" value="Ribosomal_Su5_D2-typ_SF"/>
</dbReference>
<dbReference type="Gene3D" id="3.30.230.40">
    <property type="entry name" value="Imidazole glycerol phosphate dehydratase, domain 1"/>
    <property type="match status" value="2"/>
</dbReference>
<evidence type="ECO:0000256" key="4">
    <source>
        <dbReference type="ARBA" id="ARBA00023102"/>
    </source>
</evidence>
<dbReference type="GO" id="GO:0000105">
    <property type="term" value="P:L-histidine biosynthetic process"/>
    <property type="evidence" value="ECO:0007669"/>
    <property type="project" value="UniProtKB-UniRule"/>
</dbReference>
<comment type="similarity">
    <text evidence="6 7">Belongs to the imidazoleglycerol-phosphate dehydratase family.</text>
</comment>
<comment type="catalytic activity">
    <reaction evidence="6 7">
        <text>D-erythro-1-(imidazol-4-yl)glycerol 3-phosphate = 3-(imidazol-4-yl)-2-oxopropyl phosphate + H2O</text>
        <dbReference type="Rhea" id="RHEA:11040"/>
        <dbReference type="ChEBI" id="CHEBI:15377"/>
        <dbReference type="ChEBI" id="CHEBI:57766"/>
        <dbReference type="ChEBI" id="CHEBI:58278"/>
        <dbReference type="EC" id="4.2.1.19"/>
    </reaction>
</comment>
<dbReference type="NCBIfam" id="NF002109">
    <property type="entry name" value="PRK00951.1-5"/>
    <property type="match status" value="1"/>
</dbReference>
<evidence type="ECO:0000256" key="1">
    <source>
        <dbReference type="ARBA" id="ARBA00005047"/>
    </source>
</evidence>
<dbReference type="PROSITE" id="PS00955">
    <property type="entry name" value="IGP_DEHYDRATASE_2"/>
    <property type="match status" value="1"/>
</dbReference>
<dbReference type="SUPFAM" id="SSF54211">
    <property type="entry name" value="Ribosomal protein S5 domain 2-like"/>
    <property type="match status" value="2"/>
</dbReference>
<dbReference type="FunFam" id="3.30.230.40:FF:000003">
    <property type="entry name" value="Imidazoleglycerol-phosphate dehydratase HisB"/>
    <property type="match status" value="1"/>
</dbReference>
<dbReference type="NCBIfam" id="NF002114">
    <property type="entry name" value="PRK00951.2-4"/>
    <property type="match status" value="1"/>
</dbReference>
<evidence type="ECO:0000313" key="8">
    <source>
        <dbReference type="EMBL" id="GGG34635.1"/>
    </source>
</evidence>
<dbReference type="InterPro" id="IPR038494">
    <property type="entry name" value="IGPD_sf"/>
</dbReference>
<dbReference type="EMBL" id="BMKS01000006">
    <property type="protein sequence ID" value="GGG34635.1"/>
    <property type="molecule type" value="Genomic_DNA"/>
</dbReference>
<protein>
    <recommendedName>
        <fullName evidence="2 6">Imidazoleglycerol-phosphate dehydratase</fullName>
        <shortName evidence="6">IGPD</shortName>
        <ecNumber evidence="6 7">4.2.1.19</ecNumber>
    </recommendedName>
</protein>
<dbReference type="CDD" id="cd07914">
    <property type="entry name" value="IGPD"/>
    <property type="match status" value="1"/>
</dbReference>
<dbReference type="InterPro" id="IPR000807">
    <property type="entry name" value="ImidazoleglycerolP_deHydtase"/>
</dbReference>
<dbReference type="FunFam" id="3.30.230.40:FF:000001">
    <property type="entry name" value="Imidazoleglycerol-phosphate dehydratase HisB"/>
    <property type="match status" value="1"/>
</dbReference>
<dbReference type="RefSeq" id="WP_188900330.1">
    <property type="nucleotide sequence ID" value="NZ_BMKS01000006.1"/>
</dbReference>
<dbReference type="Proteomes" id="UP000597507">
    <property type="component" value="Unassembled WGS sequence"/>
</dbReference>
<comment type="subcellular location">
    <subcellularLocation>
        <location evidence="6 7">Cytoplasm</location>
    </subcellularLocation>
</comment>
<reference evidence="8 9" key="1">
    <citation type="journal article" date="2014" name="Int. J. Syst. Evol. Microbiol.">
        <title>Complete genome sequence of Corynebacterium casei LMG S-19264T (=DSM 44701T), isolated from a smear-ripened cheese.</title>
        <authorList>
            <consortium name="US DOE Joint Genome Institute (JGI-PGF)"/>
            <person name="Walter F."/>
            <person name="Albersmeier A."/>
            <person name="Kalinowski J."/>
            <person name="Ruckert C."/>
        </authorList>
    </citation>
    <scope>NUCLEOTIDE SEQUENCE [LARGE SCALE GENOMIC DNA]</scope>
    <source>
        <strain evidence="8 9">CGMCC 1.16330</strain>
    </source>
</reference>
<proteinExistence type="inferred from homology"/>
<keyword evidence="4 6" id="KW-0368">Histidine biosynthesis</keyword>
<name>A0A8J2ZBX3_9PROT</name>
<dbReference type="AlphaFoldDB" id="A0A8J2ZBX3"/>
<sequence length="208" mass="22299">MDASPPAPTAARRRAELHRATAETDIRITLDLDGSGTAEVATGIGFLDHMLTALARHALFDLTVQARGDLHIDFHHTTEDVGIVLGQCLRRALGERRGVRRFGHAVVPMDEALAECAVDLSGRPFLAWSVPFARDKVGEMDTELFEEFFRALAFNAGLTLHLALKAGGNAHHVAEACFKAAARALRAACEPDPRAAGAIPSTKGMLEG</sequence>
<dbReference type="NCBIfam" id="NF002116">
    <property type="entry name" value="PRK00951.2-6"/>
    <property type="match status" value="1"/>
</dbReference>
<gene>
    <name evidence="6 8" type="primary">hisB</name>
    <name evidence="8" type="ORF">GCM10010964_23190</name>
</gene>
<evidence type="ECO:0000256" key="7">
    <source>
        <dbReference type="RuleBase" id="RU000599"/>
    </source>
</evidence>
<dbReference type="InterPro" id="IPR020565">
    <property type="entry name" value="ImidazoleglycerP_deHydtase_CS"/>
</dbReference>
<dbReference type="NCBIfam" id="NF002111">
    <property type="entry name" value="PRK00951.2-1"/>
    <property type="match status" value="1"/>
</dbReference>
<comment type="pathway">
    <text evidence="1 6 7">Amino-acid biosynthesis; L-histidine biosynthesis; L-histidine from 5-phospho-alpha-D-ribose 1-diphosphate: step 6/9.</text>
</comment>